<dbReference type="SUPFAM" id="SSF111331">
    <property type="entry name" value="NAD kinase/diacylglycerol kinase-like"/>
    <property type="match status" value="1"/>
</dbReference>
<evidence type="ECO:0000256" key="6">
    <source>
        <dbReference type="ARBA" id="ARBA00022840"/>
    </source>
</evidence>
<organism evidence="10 11">
    <name type="scientific">Breznakia pachnodae</name>
    <dbReference type="NCBI Taxonomy" id="265178"/>
    <lineage>
        <taxon>Bacteria</taxon>
        <taxon>Bacillati</taxon>
        <taxon>Bacillota</taxon>
        <taxon>Erysipelotrichia</taxon>
        <taxon>Erysipelotrichales</taxon>
        <taxon>Erysipelotrichaceae</taxon>
        <taxon>Breznakia</taxon>
    </lineage>
</organism>
<dbReference type="PANTHER" id="PTHR12358">
    <property type="entry name" value="SPHINGOSINE KINASE"/>
    <property type="match status" value="1"/>
</dbReference>
<evidence type="ECO:0000259" key="9">
    <source>
        <dbReference type="PROSITE" id="PS50146"/>
    </source>
</evidence>
<keyword evidence="4" id="KW-0547">Nucleotide-binding</keyword>
<dbReference type="Gene3D" id="3.40.50.10330">
    <property type="entry name" value="Probable inorganic polyphosphate/atp-NAD kinase, domain 1"/>
    <property type="match status" value="1"/>
</dbReference>
<dbReference type="InterPro" id="IPR017438">
    <property type="entry name" value="ATP-NAD_kinase_N"/>
</dbReference>
<keyword evidence="11" id="KW-1185">Reference proteome</keyword>
<evidence type="ECO:0000256" key="7">
    <source>
        <dbReference type="ARBA" id="ARBA00023209"/>
    </source>
</evidence>
<keyword evidence="3" id="KW-0808">Transferase</keyword>
<dbReference type="EMBL" id="JAUSUR010000007">
    <property type="protein sequence ID" value="MDQ0362583.1"/>
    <property type="molecule type" value="Genomic_DNA"/>
</dbReference>
<dbReference type="InterPro" id="IPR005218">
    <property type="entry name" value="Diacylglycerol/lipid_kinase"/>
</dbReference>
<keyword evidence="7" id="KW-0594">Phospholipid biosynthesis</keyword>
<keyword evidence="8" id="KW-1208">Phospholipid metabolism</keyword>
<feature type="domain" description="DAGKc" evidence="9">
    <location>
        <begin position="1"/>
        <end position="130"/>
    </location>
</feature>
<evidence type="ECO:0000256" key="3">
    <source>
        <dbReference type="ARBA" id="ARBA00022679"/>
    </source>
</evidence>
<keyword evidence="5 10" id="KW-0418">Kinase</keyword>
<evidence type="ECO:0000256" key="2">
    <source>
        <dbReference type="ARBA" id="ARBA00005983"/>
    </source>
</evidence>
<accession>A0ABU0E6P7</accession>
<protein>
    <submittedName>
        <fullName evidence="10">YegS/Rv2252/BmrU family lipid kinase</fullName>
    </submittedName>
</protein>
<keyword evidence="6" id="KW-0067">ATP-binding</keyword>
<comment type="similarity">
    <text evidence="2">Belongs to the diacylglycerol/lipid kinase family.</text>
</comment>
<keyword evidence="7" id="KW-0444">Lipid biosynthesis</keyword>
<name>A0ABU0E6P7_9FIRM</name>
<dbReference type="PROSITE" id="PS50146">
    <property type="entry name" value="DAGK"/>
    <property type="match status" value="1"/>
</dbReference>
<evidence type="ECO:0000313" key="11">
    <source>
        <dbReference type="Proteomes" id="UP001230220"/>
    </source>
</evidence>
<evidence type="ECO:0000313" key="10">
    <source>
        <dbReference type="EMBL" id="MDQ0362583.1"/>
    </source>
</evidence>
<comment type="caution">
    <text evidence="10">The sequence shown here is derived from an EMBL/GenBank/DDBJ whole genome shotgun (WGS) entry which is preliminary data.</text>
</comment>
<reference evidence="10 11" key="1">
    <citation type="submission" date="2023-07" db="EMBL/GenBank/DDBJ databases">
        <title>Genomic Encyclopedia of Type Strains, Phase IV (KMG-IV): sequencing the most valuable type-strain genomes for metagenomic binning, comparative biology and taxonomic classification.</title>
        <authorList>
            <person name="Goeker M."/>
        </authorList>
    </citation>
    <scope>NUCLEOTIDE SEQUENCE [LARGE SCALE GENOMIC DNA]</scope>
    <source>
        <strain evidence="10 11">DSM 16784</strain>
    </source>
</reference>
<dbReference type="InterPro" id="IPR016064">
    <property type="entry name" value="NAD/diacylglycerol_kinase_sf"/>
</dbReference>
<dbReference type="RefSeq" id="WP_307410324.1">
    <property type="nucleotide sequence ID" value="NZ_JAUSUR010000007.1"/>
</dbReference>
<dbReference type="Proteomes" id="UP001230220">
    <property type="component" value="Unassembled WGS sequence"/>
</dbReference>
<dbReference type="NCBIfam" id="TIGR00147">
    <property type="entry name" value="YegS/Rv2252/BmrU family lipid kinase"/>
    <property type="match status" value="1"/>
</dbReference>
<dbReference type="InterPro" id="IPR001206">
    <property type="entry name" value="Diacylglycerol_kinase_cat_dom"/>
</dbReference>
<dbReference type="InterPro" id="IPR045540">
    <property type="entry name" value="YegS/DAGK_C"/>
</dbReference>
<evidence type="ECO:0000256" key="8">
    <source>
        <dbReference type="ARBA" id="ARBA00023264"/>
    </source>
</evidence>
<dbReference type="SMART" id="SM00046">
    <property type="entry name" value="DAGKc"/>
    <property type="match status" value="1"/>
</dbReference>
<dbReference type="Pfam" id="PF19279">
    <property type="entry name" value="YegS_C"/>
    <property type="match status" value="1"/>
</dbReference>
<evidence type="ECO:0000256" key="1">
    <source>
        <dbReference type="ARBA" id="ARBA00001946"/>
    </source>
</evidence>
<gene>
    <name evidence="10" type="ORF">J2S15_003337</name>
</gene>
<keyword evidence="7" id="KW-0443">Lipid metabolism</keyword>
<dbReference type="InterPro" id="IPR050187">
    <property type="entry name" value="Lipid_Phosphate_FormReg"/>
</dbReference>
<dbReference type="Pfam" id="PF00781">
    <property type="entry name" value="DAGK_cat"/>
    <property type="match status" value="1"/>
</dbReference>
<sequence length="297" mass="33063">MKHVFIINPTAGKSNQSKELSEQIKIAFDGYDYIIELTKEEYHATELVKQYANTGEDICFYACGGDGTLNEVVNGVYGYPNAKLAIVPIGTGNDFIKYFSDYTIDDFLKLKNYHETIDVPSDLLTCNGRICLNIASVGFDANVVQKVERFKRLPFVNGKVAYLLSVFNCFLSSMKFHHSLVIDGETIPAKDYIFIVAANATYYGGGFNPTPSATIDDGLIDVLTINALSRLRVVSLISKYKAGKHLDYDFVTHKQCKKIQILGDKEIILNMDGEVTPEMNPEITLLSKAITLVLPKK</sequence>
<proteinExistence type="inferred from homology"/>
<dbReference type="PANTHER" id="PTHR12358:SF54">
    <property type="entry name" value="SPHINGOSINE KINASE RELATED PROTEIN"/>
    <property type="match status" value="1"/>
</dbReference>
<evidence type="ECO:0000256" key="5">
    <source>
        <dbReference type="ARBA" id="ARBA00022777"/>
    </source>
</evidence>
<comment type="cofactor">
    <cofactor evidence="1">
        <name>Mg(2+)</name>
        <dbReference type="ChEBI" id="CHEBI:18420"/>
    </cofactor>
</comment>
<evidence type="ECO:0000256" key="4">
    <source>
        <dbReference type="ARBA" id="ARBA00022741"/>
    </source>
</evidence>
<dbReference type="Gene3D" id="2.60.200.40">
    <property type="match status" value="1"/>
</dbReference>
<dbReference type="GO" id="GO:0016301">
    <property type="term" value="F:kinase activity"/>
    <property type="evidence" value="ECO:0007669"/>
    <property type="project" value="UniProtKB-KW"/>
</dbReference>